<feature type="compositionally biased region" description="Basic and acidic residues" evidence="1">
    <location>
        <begin position="272"/>
        <end position="281"/>
    </location>
</feature>
<evidence type="ECO:0000256" key="2">
    <source>
        <dbReference type="SAM" id="Phobius"/>
    </source>
</evidence>
<feature type="transmembrane region" description="Helical" evidence="2">
    <location>
        <begin position="42"/>
        <end position="64"/>
    </location>
</feature>
<feature type="region of interest" description="Disordered" evidence="1">
    <location>
        <begin position="417"/>
        <end position="470"/>
    </location>
</feature>
<evidence type="ECO:0000313" key="4">
    <source>
        <dbReference type="Proteomes" id="UP000886887"/>
    </source>
</evidence>
<keyword evidence="2" id="KW-0812">Transmembrane</keyword>
<reference evidence="3" key="2">
    <citation type="journal article" date="2021" name="PeerJ">
        <title>Extensive microbial diversity within the chicken gut microbiome revealed by metagenomics and culture.</title>
        <authorList>
            <person name="Gilroy R."/>
            <person name="Ravi A."/>
            <person name="Getino M."/>
            <person name="Pursley I."/>
            <person name="Horton D.L."/>
            <person name="Alikhan N.F."/>
            <person name="Baker D."/>
            <person name="Gharbi K."/>
            <person name="Hall N."/>
            <person name="Watson M."/>
            <person name="Adriaenssens E.M."/>
            <person name="Foster-Nyarko E."/>
            <person name="Jarju S."/>
            <person name="Secka A."/>
            <person name="Antonio M."/>
            <person name="Oren A."/>
            <person name="Chaudhuri R.R."/>
            <person name="La Ragione R."/>
            <person name="Hildebrand F."/>
            <person name="Pallen M.J."/>
        </authorList>
    </citation>
    <scope>NUCLEOTIDE SEQUENCE</scope>
    <source>
        <strain evidence="3">ChiSxjej2B14-6234</strain>
    </source>
</reference>
<protein>
    <submittedName>
        <fullName evidence="3">Uncharacterized protein</fullName>
    </submittedName>
</protein>
<dbReference type="Proteomes" id="UP000886887">
    <property type="component" value="Unassembled WGS sequence"/>
</dbReference>
<feature type="compositionally biased region" description="Basic and acidic residues" evidence="1">
    <location>
        <begin position="343"/>
        <end position="357"/>
    </location>
</feature>
<name>A0A9D1CQR7_9FIRM</name>
<keyword evidence="2" id="KW-1133">Transmembrane helix</keyword>
<dbReference type="AlphaFoldDB" id="A0A9D1CQR7"/>
<evidence type="ECO:0000313" key="3">
    <source>
        <dbReference type="EMBL" id="HIQ72201.1"/>
    </source>
</evidence>
<feature type="region of interest" description="Disordered" evidence="1">
    <location>
        <begin position="182"/>
        <end position="403"/>
    </location>
</feature>
<feature type="compositionally biased region" description="Low complexity" evidence="1">
    <location>
        <begin position="245"/>
        <end position="260"/>
    </location>
</feature>
<gene>
    <name evidence="3" type="ORF">IAB73_08360</name>
</gene>
<keyword evidence="2" id="KW-0472">Membrane</keyword>
<accession>A0A9D1CQR7</accession>
<feature type="compositionally biased region" description="Basic and acidic residues" evidence="1">
    <location>
        <begin position="452"/>
        <end position="470"/>
    </location>
</feature>
<dbReference type="EMBL" id="DVFJ01000030">
    <property type="protein sequence ID" value="HIQ72201.1"/>
    <property type="molecule type" value="Genomic_DNA"/>
</dbReference>
<proteinExistence type="predicted"/>
<reference evidence="3" key="1">
    <citation type="submission" date="2020-10" db="EMBL/GenBank/DDBJ databases">
        <authorList>
            <person name="Gilroy R."/>
        </authorList>
    </citation>
    <scope>NUCLEOTIDE SEQUENCE</scope>
    <source>
        <strain evidence="3">ChiSxjej2B14-6234</strain>
    </source>
</reference>
<feature type="compositionally biased region" description="Low complexity" evidence="1">
    <location>
        <begin position="296"/>
        <end position="309"/>
    </location>
</feature>
<sequence length="470" mass="53226">MGAFADTLFSVLLSWVQSAVGSIVTLVQSGGDRGLLAFLGNNWLFIVLVLVAGGLVVDWLIWLLRWQPYHVWATRARRFKRGLLRLFGVGRRDEAHPQPDGPDAPLQQTRRMPAVRKEPLELDEEQQRAAFAQAQAVPEEALGAYPGQRYDAQPVYEQQPVYQPESVYEQQPVYQPESVYEQQPVYQPEPAYEQQPAYEPDPVYEQQPAYEPEPVYEQQPAYEPEPVYEQQPAYEPEPVYEQQSAYEPEPAYEQQPEPAYDQPAEEVADMPDDARRDENLRQRFGRPDAPQQDVEAVPAFDPFAPYDAPEMLTALGMHAGEPASEPASPRPRRRRRGAGESQSKPEPEPAPEPEPRSEVNPAEDIALITEAPAQAEELPDAPQWPDWENTSAHPVARMSDIRVPGTRTKLSMVDRLRERLDNRAQGGPKKRSRLAAFFDPREESVRGLSPRVKKEDAFSHPVRPGDEGRE</sequence>
<evidence type="ECO:0000256" key="1">
    <source>
        <dbReference type="SAM" id="MobiDB-lite"/>
    </source>
</evidence>
<comment type="caution">
    <text evidence="3">The sequence shown here is derived from an EMBL/GenBank/DDBJ whole genome shotgun (WGS) entry which is preliminary data.</text>
</comment>
<organism evidence="3 4">
    <name type="scientific">Candidatus Onthenecus intestinigallinarum</name>
    <dbReference type="NCBI Taxonomy" id="2840875"/>
    <lineage>
        <taxon>Bacteria</taxon>
        <taxon>Bacillati</taxon>
        <taxon>Bacillota</taxon>
        <taxon>Clostridia</taxon>
        <taxon>Eubacteriales</taxon>
        <taxon>Candidatus Onthenecus</taxon>
    </lineage>
</organism>